<dbReference type="PROSITE" id="PS51257">
    <property type="entry name" value="PROKAR_LIPOPROTEIN"/>
    <property type="match status" value="1"/>
</dbReference>
<feature type="signal peptide" evidence="1">
    <location>
        <begin position="1"/>
        <end position="15"/>
    </location>
</feature>
<comment type="caution">
    <text evidence="2">The sequence shown here is derived from an EMBL/GenBank/DDBJ whole genome shotgun (WGS) entry which is preliminary data.</text>
</comment>
<dbReference type="EMBL" id="BMDY01000008">
    <property type="protein sequence ID" value="GGB03159.1"/>
    <property type="molecule type" value="Genomic_DNA"/>
</dbReference>
<evidence type="ECO:0000313" key="2">
    <source>
        <dbReference type="EMBL" id="GGB03159.1"/>
    </source>
</evidence>
<dbReference type="RefSeq" id="WP_055733533.1">
    <property type="nucleotide sequence ID" value="NZ_BMDY01000008.1"/>
</dbReference>
<evidence type="ECO:0000256" key="1">
    <source>
        <dbReference type="SAM" id="SignalP"/>
    </source>
</evidence>
<reference evidence="3" key="1">
    <citation type="journal article" date="2019" name="Int. J. Syst. Evol. Microbiol.">
        <title>The Global Catalogue of Microorganisms (GCM) 10K type strain sequencing project: providing services to taxonomists for standard genome sequencing and annotation.</title>
        <authorList>
            <consortium name="The Broad Institute Genomics Platform"/>
            <consortium name="The Broad Institute Genome Sequencing Center for Infectious Disease"/>
            <person name="Wu L."/>
            <person name="Ma J."/>
        </authorList>
    </citation>
    <scope>NUCLEOTIDE SEQUENCE [LARGE SCALE GENOMIC DNA]</scope>
    <source>
        <strain evidence="3">CGMCC 1.10131</strain>
    </source>
</reference>
<name>A0ABQ1I0S1_9ALTE</name>
<evidence type="ECO:0000313" key="3">
    <source>
        <dbReference type="Proteomes" id="UP000651977"/>
    </source>
</evidence>
<sequence length="96" mass="10486">MIKKLIVSSTFMALAACSNSSPEQQQELMITQNAQDVVDCAILGVFNADSGSLNNQQYRQSLNDRVIAMHGNAVKLTQLTTAEPEMLSAHVYLCPQ</sequence>
<organism evidence="2 3">
    <name type="scientific">Agarivorans gilvus</name>
    <dbReference type="NCBI Taxonomy" id="680279"/>
    <lineage>
        <taxon>Bacteria</taxon>
        <taxon>Pseudomonadati</taxon>
        <taxon>Pseudomonadota</taxon>
        <taxon>Gammaproteobacteria</taxon>
        <taxon>Alteromonadales</taxon>
        <taxon>Alteromonadaceae</taxon>
        <taxon>Agarivorans</taxon>
    </lineage>
</organism>
<dbReference type="Proteomes" id="UP000651977">
    <property type="component" value="Unassembled WGS sequence"/>
</dbReference>
<evidence type="ECO:0008006" key="4">
    <source>
        <dbReference type="Google" id="ProtNLM"/>
    </source>
</evidence>
<proteinExistence type="predicted"/>
<keyword evidence="1" id="KW-0732">Signal</keyword>
<feature type="chain" id="PRO_5045590294" description="DUF4156 domain-containing protein" evidence="1">
    <location>
        <begin position="16"/>
        <end position="96"/>
    </location>
</feature>
<gene>
    <name evidence="2" type="ORF">GCM10007414_15640</name>
</gene>
<keyword evidence="3" id="KW-1185">Reference proteome</keyword>
<protein>
    <recommendedName>
        <fullName evidence="4">DUF4156 domain-containing protein</fullName>
    </recommendedName>
</protein>
<accession>A0ABQ1I0S1</accession>